<protein>
    <submittedName>
        <fullName evidence="1">Uncharacterized protein</fullName>
    </submittedName>
</protein>
<dbReference type="EMBL" id="CPZJ01000018">
    <property type="protein sequence ID" value="CNG42493.1"/>
    <property type="molecule type" value="Genomic_DNA"/>
</dbReference>
<organism evidence="1 2">
    <name type="scientific">Yersinia intermedia</name>
    <dbReference type="NCBI Taxonomy" id="631"/>
    <lineage>
        <taxon>Bacteria</taxon>
        <taxon>Pseudomonadati</taxon>
        <taxon>Pseudomonadota</taxon>
        <taxon>Gammaproteobacteria</taxon>
        <taxon>Enterobacterales</taxon>
        <taxon>Yersiniaceae</taxon>
        <taxon>Yersinia</taxon>
    </lineage>
</organism>
<reference evidence="1 2" key="1">
    <citation type="submission" date="2015-03" db="EMBL/GenBank/DDBJ databases">
        <authorList>
            <person name="Murphy D."/>
        </authorList>
    </citation>
    <scope>NUCLEOTIDE SEQUENCE [LARGE SCALE GENOMIC DNA]</scope>
    <source>
        <strain evidence="1 2">BR165/97</strain>
    </source>
</reference>
<dbReference type="Proteomes" id="UP000038750">
    <property type="component" value="Unassembled WGS sequence"/>
</dbReference>
<accession>A0A0T9MSI7</accession>
<dbReference type="STRING" id="631.CH53_4221"/>
<dbReference type="RefSeq" id="WP_050074282.1">
    <property type="nucleotide sequence ID" value="NZ_CPZJ01000018.1"/>
</dbReference>
<dbReference type="AlphaFoldDB" id="A0A0T9MSI7"/>
<gene>
    <name evidence="1" type="ORF">ERS008530_03730</name>
</gene>
<name>A0A0T9MSI7_YERIN</name>
<evidence type="ECO:0000313" key="1">
    <source>
        <dbReference type="EMBL" id="CNG42493.1"/>
    </source>
</evidence>
<proteinExistence type="predicted"/>
<evidence type="ECO:0000313" key="2">
    <source>
        <dbReference type="Proteomes" id="UP000038750"/>
    </source>
</evidence>
<sequence>MLSKEPVRIRHDWNVAVVAHCDFCSHSKMTVPHADGGRICASCCDSEFLSSWQNYARNLATELLSLREQLAELKALEPIGYVGNSDLYALSTGDLGCIAPYNAFEGIPLFTAAKPAEMPRHIYSMLVNELRDVPAIGCKRELIIGVLNRHGVTAEPVQFDPPAAK</sequence>